<keyword evidence="3 6" id="KW-0812">Transmembrane</keyword>
<evidence type="ECO:0000259" key="5">
    <source>
        <dbReference type="Pfam" id="PF04536"/>
    </source>
</evidence>
<keyword evidence="4" id="KW-0732">Signal</keyword>
<dbReference type="Gene3D" id="3.10.310.50">
    <property type="match status" value="1"/>
</dbReference>
<feature type="coiled-coil region" evidence="1">
    <location>
        <begin position="502"/>
        <end position="572"/>
    </location>
</feature>
<dbReference type="STRING" id="146018.BN2156_00461"/>
<dbReference type="Gene3D" id="1.10.287.1490">
    <property type="match status" value="1"/>
</dbReference>
<evidence type="ECO:0000256" key="1">
    <source>
        <dbReference type="SAM" id="Coils"/>
    </source>
</evidence>
<dbReference type="Pfam" id="PF04536">
    <property type="entry name" value="TPM_phosphatase"/>
    <property type="match status" value="1"/>
</dbReference>
<feature type="compositionally biased region" description="Low complexity" evidence="2">
    <location>
        <begin position="656"/>
        <end position="667"/>
    </location>
</feature>
<gene>
    <name evidence="6" type="ORF">BN2156_00461</name>
</gene>
<keyword evidence="3" id="KW-0472">Membrane</keyword>
<evidence type="ECO:0000256" key="2">
    <source>
        <dbReference type="SAM" id="MobiDB-lite"/>
    </source>
</evidence>
<feature type="compositionally biased region" description="Basic and acidic residues" evidence="2">
    <location>
        <begin position="463"/>
        <end position="474"/>
    </location>
</feature>
<feature type="domain" description="TPM" evidence="5">
    <location>
        <begin position="37"/>
        <end position="152"/>
    </location>
</feature>
<reference evidence="7" key="1">
    <citation type="submission" date="2015-07" db="EMBL/GenBank/DDBJ databases">
        <authorList>
            <person name="Urmite Genomes"/>
        </authorList>
    </citation>
    <scope>NUCLEOTIDE SEQUENCE [LARGE SCALE GENOMIC DNA]</scope>
    <source>
        <strain evidence="7">type strain: ATCC 49404</strain>
    </source>
</reference>
<feature type="chain" id="PRO_5005223659" evidence="4">
    <location>
        <begin position="27"/>
        <end position="675"/>
    </location>
</feature>
<feature type="signal peptide" evidence="4">
    <location>
        <begin position="1"/>
        <end position="26"/>
    </location>
</feature>
<protein>
    <submittedName>
        <fullName evidence="6">Transmembrane protein</fullName>
    </submittedName>
</protein>
<dbReference type="Proteomes" id="UP000199147">
    <property type="component" value="Unassembled WGS sequence"/>
</dbReference>
<accession>A0A0H5RY28</accession>
<dbReference type="AlphaFoldDB" id="A0A0H5RY28"/>
<evidence type="ECO:0000313" key="7">
    <source>
        <dbReference type="Proteomes" id="UP000199147"/>
    </source>
</evidence>
<dbReference type="OrthoDB" id="5105562at2"/>
<sequence length="675" mass="71117" precursor="true">MRIARLLSMLLAILMAGLLVAPGAAAEPPLRLAGQLTDNAGVLSGAQRGNVQRAIDRLYDDRHIKLWVVFTEDFARQNPVGWAQNTMQLSDFGDDDVLLAVATVDRAFAFQVPDTVTNSARADDIRRNSVTPALRRDDWAGAAIAAANGLNAEPETPAAPGISWPAMLIGLGVVLVLAGLLWLWSRRRRAKRRHAEFEAAKRVDPTDANALAAVPLEALDELSRSIVVDVDNAVRTSEAELELAVEEFGSKRTEPFSAALANAKTALAQAFTVRQTLDDDAPETPLQQRELLTKVVVSAARADRELDTQSQAFEQLRDLVINAPARLDAMTQQMVDLTARIDPSRQTLDSLHTQFDATALTSVATNVDTAKERLAFADRNVTAARGLVSRPATDQTALVDAVRSAESALDQARTLLDAVDSAASDINRALAGLPAAITDIQAGIDQANSLMGQPGTPQADRLATARDAAKKAADDATGNGKSDPLGTFTRLTKADAELDQLLAGVHEQQEAAERLARALEQALFTAQSRIKAVSDFIETRRGSIGPEARTRLAEAQRQLQAAEAKRAENPNEAVAHANGASTLAAQAQGQANDDVRAAQRSYTSQYGGGGGSDIGAVLGGILIGNVLRGGGGFGGGFGGGYGGSWGGGRSMGRPTSYGGASHSSGRSYSGGGGRF</sequence>
<organism evidence="6 7">
    <name type="scientific">Mycolicibacterium neworleansense</name>
    <dbReference type="NCBI Taxonomy" id="146018"/>
    <lineage>
        <taxon>Bacteria</taxon>
        <taxon>Bacillati</taxon>
        <taxon>Actinomycetota</taxon>
        <taxon>Actinomycetes</taxon>
        <taxon>Mycobacteriales</taxon>
        <taxon>Mycobacteriaceae</taxon>
        <taxon>Mycolicibacterium</taxon>
    </lineage>
</organism>
<feature type="region of interest" description="Disordered" evidence="2">
    <location>
        <begin position="452"/>
        <end position="486"/>
    </location>
</feature>
<evidence type="ECO:0000256" key="3">
    <source>
        <dbReference type="SAM" id="Phobius"/>
    </source>
</evidence>
<name>A0A0H5RY28_9MYCO</name>
<keyword evidence="7" id="KW-1185">Reference proteome</keyword>
<feature type="region of interest" description="Disordered" evidence="2">
    <location>
        <begin position="655"/>
        <end position="675"/>
    </location>
</feature>
<dbReference type="InterPro" id="IPR007621">
    <property type="entry name" value="TPM_dom"/>
</dbReference>
<proteinExistence type="predicted"/>
<feature type="transmembrane region" description="Helical" evidence="3">
    <location>
        <begin position="164"/>
        <end position="184"/>
    </location>
</feature>
<dbReference type="RefSeq" id="WP_090509816.1">
    <property type="nucleotide sequence ID" value="NZ_CWKH01000001.1"/>
</dbReference>
<dbReference type="EMBL" id="CWKH01000001">
    <property type="protein sequence ID" value="CRZ13624.1"/>
    <property type="molecule type" value="Genomic_DNA"/>
</dbReference>
<keyword evidence="3" id="KW-1133">Transmembrane helix</keyword>
<evidence type="ECO:0000256" key="4">
    <source>
        <dbReference type="SAM" id="SignalP"/>
    </source>
</evidence>
<evidence type="ECO:0000313" key="6">
    <source>
        <dbReference type="EMBL" id="CRZ13624.1"/>
    </source>
</evidence>
<keyword evidence="1" id="KW-0175">Coiled coil</keyword>